<accession>A0ABT5WBY8</accession>
<name>A0ABT5WBY8_9GAMM</name>
<proteinExistence type="inferred from homology"/>
<evidence type="ECO:0000256" key="1">
    <source>
        <dbReference type="ARBA" id="ARBA00005495"/>
    </source>
</evidence>
<sequence length="148" mass="16430">MIEIEVFPPYKGSCLCGAVKYSVDKIEKKMAHCHCTMCRKFHGAAFATFGEARAENFHWLSGKENLKEYLGVNGSKRLFCDNCGSSLVFISSNDSGECVEFSLGTLDSDIPNRPDAHIFMHYSACWNPVTDGLPQYSEGRGSAEKNKD</sequence>
<protein>
    <submittedName>
        <fullName evidence="6">GFA family protein</fullName>
    </submittedName>
</protein>
<comment type="similarity">
    <text evidence="1">Belongs to the Gfa family.</text>
</comment>
<keyword evidence="3" id="KW-0862">Zinc</keyword>
<dbReference type="SUPFAM" id="SSF51316">
    <property type="entry name" value="Mss4-like"/>
    <property type="match status" value="1"/>
</dbReference>
<evidence type="ECO:0000313" key="6">
    <source>
        <dbReference type="EMBL" id="MDE8601859.1"/>
    </source>
</evidence>
<dbReference type="InterPro" id="IPR006913">
    <property type="entry name" value="CENP-V/GFA"/>
</dbReference>
<evidence type="ECO:0000256" key="4">
    <source>
        <dbReference type="ARBA" id="ARBA00023239"/>
    </source>
</evidence>
<feature type="domain" description="CENP-V/GFA" evidence="5">
    <location>
        <begin position="10"/>
        <end position="127"/>
    </location>
</feature>
<keyword evidence="7" id="KW-1185">Reference proteome</keyword>
<dbReference type="Gene3D" id="3.90.1590.10">
    <property type="entry name" value="glutathione-dependent formaldehyde- activating enzyme (gfa)"/>
    <property type="match status" value="1"/>
</dbReference>
<keyword evidence="2" id="KW-0479">Metal-binding</keyword>
<dbReference type="EMBL" id="JAMZEG020000001">
    <property type="protein sequence ID" value="MDE8601859.1"/>
    <property type="molecule type" value="Genomic_DNA"/>
</dbReference>
<dbReference type="Proteomes" id="UP001139522">
    <property type="component" value="Unassembled WGS sequence"/>
</dbReference>
<evidence type="ECO:0000313" key="7">
    <source>
        <dbReference type="Proteomes" id="UP001139522"/>
    </source>
</evidence>
<dbReference type="Pfam" id="PF04828">
    <property type="entry name" value="GFA"/>
    <property type="match status" value="1"/>
</dbReference>
<dbReference type="RefSeq" id="WP_255894062.1">
    <property type="nucleotide sequence ID" value="NZ_JAMZEG020000001.1"/>
</dbReference>
<comment type="caution">
    <text evidence="6">The sequence shown here is derived from an EMBL/GenBank/DDBJ whole genome shotgun (WGS) entry which is preliminary data.</text>
</comment>
<evidence type="ECO:0000256" key="3">
    <source>
        <dbReference type="ARBA" id="ARBA00022833"/>
    </source>
</evidence>
<gene>
    <name evidence="6" type="ORF">M3I01_002800</name>
</gene>
<reference evidence="6" key="1">
    <citation type="submission" date="2023-01" db="EMBL/GenBank/DDBJ databases">
        <title>Psychroserpens sp. MSW6 and Marinomonas sp. RSW2, isolated from seawater.</title>
        <authorList>
            <person name="Kristyanto S."/>
            <person name="Jung J."/>
            <person name="Kim J.M."/>
            <person name="Jeon C.O."/>
        </authorList>
    </citation>
    <scope>NUCLEOTIDE SEQUENCE</scope>
    <source>
        <strain evidence="6">RSW2</strain>
    </source>
</reference>
<dbReference type="InterPro" id="IPR011057">
    <property type="entry name" value="Mss4-like_sf"/>
</dbReference>
<keyword evidence="4" id="KW-0456">Lyase</keyword>
<dbReference type="PANTHER" id="PTHR33337:SF40">
    <property type="entry name" value="CENP-V_GFA DOMAIN-CONTAINING PROTEIN-RELATED"/>
    <property type="match status" value="1"/>
</dbReference>
<evidence type="ECO:0000259" key="5">
    <source>
        <dbReference type="PROSITE" id="PS51891"/>
    </source>
</evidence>
<dbReference type="PANTHER" id="PTHR33337">
    <property type="entry name" value="GFA DOMAIN-CONTAINING PROTEIN"/>
    <property type="match status" value="1"/>
</dbReference>
<organism evidence="6 7">
    <name type="scientific">Marinomonas maritima</name>
    <dbReference type="NCBI Taxonomy" id="2940935"/>
    <lineage>
        <taxon>Bacteria</taxon>
        <taxon>Pseudomonadati</taxon>
        <taxon>Pseudomonadota</taxon>
        <taxon>Gammaproteobacteria</taxon>
        <taxon>Oceanospirillales</taxon>
        <taxon>Oceanospirillaceae</taxon>
        <taxon>Marinomonas</taxon>
    </lineage>
</organism>
<dbReference type="PROSITE" id="PS51891">
    <property type="entry name" value="CENP_V_GFA"/>
    <property type="match status" value="1"/>
</dbReference>
<evidence type="ECO:0000256" key="2">
    <source>
        <dbReference type="ARBA" id="ARBA00022723"/>
    </source>
</evidence>